<dbReference type="InterPro" id="IPR001611">
    <property type="entry name" value="Leu-rich_rpt"/>
</dbReference>
<dbReference type="EMBL" id="CAJOBF010002005">
    <property type="protein sequence ID" value="CAF4002585.1"/>
    <property type="molecule type" value="Genomic_DNA"/>
</dbReference>
<name>A0A819NPL0_9BILA</name>
<evidence type="ECO:0000313" key="3">
    <source>
        <dbReference type="EMBL" id="CAF4002585.1"/>
    </source>
</evidence>
<protein>
    <recommendedName>
        <fullName evidence="2">F-box domain-containing protein</fullName>
    </recommendedName>
</protein>
<feature type="domain" description="F-box" evidence="2">
    <location>
        <begin position="3"/>
        <end position="54"/>
    </location>
</feature>
<dbReference type="Pfam" id="PF00646">
    <property type="entry name" value="F-box"/>
    <property type="match status" value="1"/>
</dbReference>
<gene>
    <name evidence="3" type="ORF">UXM345_LOCUS16265</name>
</gene>
<dbReference type="AlphaFoldDB" id="A0A819NPL0"/>
<keyword evidence="1" id="KW-0677">Repeat</keyword>
<dbReference type="InterPro" id="IPR052201">
    <property type="entry name" value="LRR-containing_regulator"/>
</dbReference>
<evidence type="ECO:0000256" key="1">
    <source>
        <dbReference type="ARBA" id="ARBA00022737"/>
    </source>
</evidence>
<sequence length="1169" mass="131761">MSNLNLPDLPVELIHRILDFLSSSFILGSFRSICSRLRTTVDTYDRFELDFGSLQNSDVQLFSRFVQLANVISLKFSTGYHVYPQLISLTIGDCQLPTKDLESLLELTPSLIYLKLVSSRLVLDSIFDGFYWKQFIPMRLPLLNKFEFLFICDVKQNTANFDIKSLILPFNNPFWVNEKRWLVSCDYIITKSKISLYTTPRCVCNVKTESTTLQISSTDNICHVIFDEMALMRLSLSYNKIGNDGAQYLYDALKENKKLFELNLEENIGKYCAIVSVAIQIRNDDSLYTTDLVSMEIGDNETQFLADALQNNNTINQLNLSSNDIGDIGAEHLAHALQNNKRLTSLIFGFDYKYIQHEHYTIGFLRLADSELDEVLHLLIHNHVYFVSRRKTKKRKSRLRTWPGNRIGDRGTQYLADALQMNKTLVVLNLAYNQVGNDGARYLAKLLQNNTTLAKLILRNQREGYSIEDVGAYYLADALKQNQTLTLLDLAGNKIGDTGAKYFADALEKNQTLTILDLESNLIQDDGMKYLLDAVKNNKTLTTLDLSHNQLSNDGARYLFEVLKDNKTLENLKLEGNIGNFCTVVSATIQIRNEKTSSRINLQSKKINDDDVRLLADALSNTERKSIELDLSSNEIGDVGAQCLARALQNNKTSTKLSLLHNKIGIIGIQYLFDVAISQLDISINSIGDTEMQQIFNLLRNNEAITKLELNANNSGDHASYYISVKHATMNIRRKNRFGNAEIKYLADILQNDKVTYFFLNEFTIDYDFFINQAITELDLSSNEIGDMGAECLARVLQNSKNAVKMNIIWKNRFGDTETKYLADALQSDKAITELDLSSNEIGDIGAGCLARVLENSKTLLKLSLSNNRIGVKGIQYLIDALRTNETISRLDLVSNITDDTDVQQIFNLLQNNETITELDLSYNEIGDVEAQYLAEVLRNNTTITVLDISKNEISDIGMQHFADMLQHNQTLTTLDLCSNEIDDMAMKSLSDALENHTMLITLDLAENQIQDFGAQCLARILKRSKTLTTLILRSNQIAQNGAQYISDALEHNPILVTLDFGRNIIGDFGAKHIATLLRNNKTLVNLTLTANKIGANGIEYLSDALEHNTTLTTLDLGWNEIRDPEAQRLASVIKNNKVTLAELDLSGDTIEDNGAEQLIFALRENTVT</sequence>
<evidence type="ECO:0000259" key="2">
    <source>
        <dbReference type="PROSITE" id="PS50181"/>
    </source>
</evidence>
<dbReference type="PANTHER" id="PTHR24111">
    <property type="entry name" value="LEUCINE-RICH REPEAT-CONTAINING PROTEIN 34"/>
    <property type="match status" value="1"/>
</dbReference>
<dbReference type="SMART" id="SM00368">
    <property type="entry name" value="LRR_RI"/>
    <property type="match status" value="21"/>
</dbReference>
<dbReference type="InterPro" id="IPR001810">
    <property type="entry name" value="F-box_dom"/>
</dbReference>
<reference evidence="3" key="1">
    <citation type="submission" date="2021-02" db="EMBL/GenBank/DDBJ databases">
        <authorList>
            <person name="Nowell W R."/>
        </authorList>
    </citation>
    <scope>NUCLEOTIDE SEQUENCE</scope>
</reference>
<dbReference type="Pfam" id="PF13516">
    <property type="entry name" value="LRR_6"/>
    <property type="match status" value="16"/>
</dbReference>
<accession>A0A819NPL0</accession>
<dbReference type="Proteomes" id="UP000663842">
    <property type="component" value="Unassembled WGS sequence"/>
</dbReference>
<organism evidence="3 4">
    <name type="scientific">Rotaria magnacalcarata</name>
    <dbReference type="NCBI Taxonomy" id="392030"/>
    <lineage>
        <taxon>Eukaryota</taxon>
        <taxon>Metazoa</taxon>
        <taxon>Spiralia</taxon>
        <taxon>Gnathifera</taxon>
        <taxon>Rotifera</taxon>
        <taxon>Eurotatoria</taxon>
        <taxon>Bdelloidea</taxon>
        <taxon>Philodinida</taxon>
        <taxon>Philodinidae</taxon>
        <taxon>Rotaria</taxon>
    </lineage>
</organism>
<dbReference type="SUPFAM" id="SSF52047">
    <property type="entry name" value="RNI-like"/>
    <property type="match status" value="4"/>
</dbReference>
<dbReference type="InterPro" id="IPR032675">
    <property type="entry name" value="LRR_dom_sf"/>
</dbReference>
<dbReference type="Gene3D" id="3.80.10.10">
    <property type="entry name" value="Ribonuclease Inhibitor"/>
    <property type="match status" value="10"/>
</dbReference>
<dbReference type="PROSITE" id="PS50181">
    <property type="entry name" value="FBOX"/>
    <property type="match status" value="1"/>
</dbReference>
<proteinExistence type="predicted"/>
<comment type="caution">
    <text evidence="3">The sequence shown here is derived from an EMBL/GenBank/DDBJ whole genome shotgun (WGS) entry which is preliminary data.</text>
</comment>
<evidence type="ECO:0000313" key="4">
    <source>
        <dbReference type="Proteomes" id="UP000663842"/>
    </source>
</evidence>
<dbReference type="PANTHER" id="PTHR24111:SF0">
    <property type="entry name" value="LEUCINE-RICH REPEAT-CONTAINING PROTEIN"/>
    <property type="match status" value="1"/>
</dbReference>